<comment type="similarity">
    <text evidence="1">Belongs to the 'phage' integrase family.</text>
</comment>
<name>A0ABY7GY03_9BACT</name>
<dbReference type="EMBL" id="CP114040">
    <property type="protein sequence ID" value="WAS91831.1"/>
    <property type="molecule type" value="Genomic_DNA"/>
</dbReference>
<dbReference type="InterPro" id="IPR011010">
    <property type="entry name" value="DNA_brk_join_enz"/>
</dbReference>
<dbReference type="InterPro" id="IPR010998">
    <property type="entry name" value="Integrase_recombinase_N"/>
</dbReference>
<feature type="region of interest" description="Disordered" evidence="4">
    <location>
        <begin position="131"/>
        <end position="157"/>
    </location>
</feature>
<dbReference type="Proteomes" id="UP001164459">
    <property type="component" value="Chromosome"/>
</dbReference>
<dbReference type="InterPro" id="IPR050090">
    <property type="entry name" value="Tyrosine_recombinase_XerCD"/>
</dbReference>
<dbReference type="Gene3D" id="1.10.443.10">
    <property type="entry name" value="Intergrase catalytic core"/>
    <property type="match status" value="1"/>
</dbReference>
<keyword evidence="3" id="KW-0233">DNA recombination</keyword>
<dbReference type="Gene3D" id="1.10.150.130">
    <property type="match status" value="1"/>
</dbReference>
<evidence type="ECO:0000259" key="5">
    <source>
        <dbReference type="PROSITE" id="PS51898"/>
    </source>
</evidence>
<keyword evidence="7" id="KW-1185">Reference proteome</keyword>
<dbReference type="Pfam" id="PF00589">
    <property type="entry name" value="Phage_integrase"/>
    <property type="match status" value="1"/>
</dbReference>
<dbReference type="SUPFAM" id="SSF56349">
    <property type="entry name" value="DNA breaking-rejoining enzymes"/>
    <property type="match status" value="1"/>
</dbReference>
<feature type="region of interest" description="Disordered" evidence="4">
    <location>
        <begin position="448"/>
        <end position="474"/>
    </location>
</feature>
<keyword evidence="2" id="KW-0238">DNA-binding</keyword>
<evidence type="ECO:0000256" key="4">
    <source>
        <dbReference type="SAM" id="MobiDB-lite"/>
    </source>
</evidence>
<evidence type="ECO:0000256" key="1">
    <source>
        <dbReference type="ARBA" id="ARBA00008857"/>
    </source>
</evidence>
<evidence type="ECO:0000313" key="6">
    <source>
        <dbReference type="EMBL" id="WAS91831.1"/>
    </source>
</evidence>
<protein>
    <submittedName>
        <fullName evidence="6">Tyrosine-type recombinase/integrase</fullName>
    </submittedName>
</protein>
<dbReference type="RefSeq" id="WP_269034193.1">
    <property type="nucleotide sequence ID" value="NZ_CP114040.1"/>
</dbReference>
<dbReference type="InterPro" id="IPR013762">
    <property type="entry name" value="Integrase-like_cat_sf"/>
</dbReference>
<gene>
    <name evidence="6" type="ORF">O0S08_37080</name>
</gene>
<sequence length="474" mass="53852">MAYVDDVAAFFGKKPKAFRAAIARGKFPAGRIIGGRRCWVREDLVPLLEAKEEAGPSLQKARLMKVCTRPSPHNPERVQVDMRFSCPDPRSTKGKNLRIQRTAPEGYTADTAMVWARENADRFLAEIFGETRKERGQEEESKPEARAARVPEPETDPGRVVTLEHMYKHMEDRVISHEEPTSRETWASVWRRHLQPKFGQMPLDLITKTRILDYREELQKRYAPSTCNHIIVKLQGILSYAVEKEKLAGVPTIKRLKTRDAAEKDPYTDEEMELLLAAAEGDEIGTLALLLSLDAGLRRNEMLALRWCDVDLRNSEVHIRHSMHRTGLKCPKGKKAVSVPMRARLRSELAKARKDRKLTDHVFPGERNAWMSESAFRNHMIELAGRAGVEWRGFHKAKHTFITLLLEKGANLQELQLLARHKHASTTEGYMHVRNAAKAMKAGIARLDEGVPAPTPTPTPTPERVRPKLRMLSS</sequence>
<proteinExistence type="inferred from homology"/>
<feature type="domain" description="Tyr recombinase" evidence="5">
    <location>
        <begin position="262"/>
        <end position="446"/>
    </location>
</feature>
<organism evidence="6 7">
    <name type="scientific">Nannocystis punicea</name>
    <dbReference type="NCBI Taxonomy" id="2995304"/>
    <lineage>
        <taxon>Bacteria</taxon>
        <taxon>Pseudomonadati</taxon>
        <taxon>Myxococcota</taxon>
        <taxon>Polyangia</taxon>
        <taxon>Nannocystales</taxon>
        <taxon>Nannocystaceae</taxon>
        <taxon>Nannocystis</taxon>
    </lineage>
</organism>
<dbReference type="PROSITE" id="PS51898">
    <property type="entry name" value="TYR_RECOMBINASE"/>
    <property type="match status" value="1"/>
</dbReference>
<feature type="compositionally biased region" description="Basic and acidic residues" evidence="4">
    <location>
        <begin position="131"/>
        <end position="152"/>
    </location>
</feature>
<dbReference type="InterPro" id="IPR002104">
    <property type="entry name" value="Integrase_catalytic"/>
</dbReference>
<dbReference type="CDD" id="cd01189">
    <property type="entry name" value="INT_ICEBs1_C_like"/>
    <property type="match status" value="1"/>
</dbReference>
<evidence type="ECO:0000256" key="2">
    <source>
        <dbReference type="ARBA" id="ARBA00023125"/>
    </source>
</evidence>
<evidence type="ECO:0000256" key="3">
    <source>
        <dbReference type="ARBA" id="ARBA00023172"/>
    </source>
</evidence>
<dbReference type="PANTHER" id="PTHR30349:SF64">
    <property type="entry name" value="PROPHAGE INTEGRASE INTD-RELATED"/>
    <property type="match status" value="1"/>
</dbReference>
<dbReference type="PANTHER" id="PTHR30349">
    <property type="entry name" value="PHAGE INTEGRASE-RELATED"/>
    <property type="match status" value="1"/>
</dbReference>
<evidence type="ECO:0000313" key="7">
    <source>
        <dbReference type="Proteomes" id="UP001164459"/>
    </source>
</evidence>
<reference evidence="6" key="1">
    <citation type="submission" date="2022-11" db="EMBL/GenBank/DDBJ databases">
        <title>Minimal conservation of predation-associated metabolite biosynthetic gene clusters underscores biosynthetic potential of Myxococcota including descriptions for ten novel species: Archangium lansinium sp. nov., Myxococcus landrumus sp. nov., Nannocystis bai.</title>
        <authorList>
            <person name="Ahearne A."/>
            <person name="Stevens C."/>
            <person name="Dowd S."/>
        </authorList>
    </citation>
    <scope>NUCLEOTIDE SEQUENCE</scope>
    <source>
        <strain evidence="6">Fl3</strain>
    </source>
</reference>
<accession>A0ABY7GY03</accession>